<dbReference type="Proteomes" id="UP000287865">
    <property type="component" value="Unassembled WGS sequence"/>
</dbReference>
<accession>A0A327WMQ6</accession>
<keyword evidence="5" id="KW-1185">Reference proteome</keyword>
<reference evidence="3 5" key="1">
    <citation type="journal article" date="2018" name="Front. Microbiol.">
        <title>Genome-Based Analysis Reveals the Taxonomy and Diversity of the Family Idiomarinaceae.</title>
        <authorList>
            <person name="Liu Y."/>
            <person name="Lai Q."/>
            <person name="Shao Z."/>
        </authorList>
    </citation>
    <scope>NUCLEOTIDE SEQUENCE [LARGE SCALE GENOMIC DNA]</scope>
    <source>
        <strain evidence="3 5">CF12-14</strain>
    </source>
</reference>
<sequence>MNNTIAAYWMLADTEVPLSWDPNQLQRFESLLKHALLFNHRLMISDTQAVNCVNLRRLLQQGGGFHELLHRDVFEVAIRTEANGQQASLVDLRDNFAARGINRFASDDFLRNDDLDIIQRTSNVRPYELSNLSQLYTDSVQALLYRDDVKATMTLADRDMFRTFMDAELARNGYLTREFMQNTMAAMMCAEQHDDIWGRHHQVIRKISDAPYITALPQVLSASPIYSPRHQSSFDFVYGVAGASLGSGSSPDSGVDSGVDSGSDKVFSISSALNLSGYELGLRQLTPDDIFDLRGSIACRDYLDAITQSVSDVNQLDEIYEKLAAYQEVIDTRIIERYAGLKVNRVDADTNRWQAGFTRRLCADSGEFMFGLAIDMLAAPIAFGSFFVNEVRERKRWVKKRTYNRHRAKLATIISRAPDVSRVEASRLARPTLDTVYRD</sequence>
<organism evidence="2 4">
    <name type="scientific">Aliidiomarina maris</name>
    <dbReference type="NCBI Taxonomy" id="531312"/>
    <lineage>
        <taxon>Bacteria</taxon>
        <taxon>Pseudomonadati</taxon>
        <taxon>Pseudomonadota</taxon>
        <taxon>Gammaproteobacteria</taxon>
        <taxon>Alteromonadales</taxon>
        <taxon>Idiomarinaceae</taxon>
        <taxon>Aliidiomarina</taxon>
    </lineage>
</organism>
<gene>
    <name evidence="2" type="ORF">B0I24_12115</name>
    <name evidence="3" type="ORF">CWE07_13995</name>
</gene>
<dbReference type="AlphaFoldDB" id="A0A327WMQ6"/>
<feature type="transmembrane region" description="Helical" evidence="1">
    <location>
        <begin position="368"/>
        <end position="391"/>
    </location>
</feature>
<dbReference type="RefSeq" id="WP_111570540.1">
    <property type="nucleotide sequence ID" value="NZ_PIPK01000020.1"/>
</dbReference>
<keyword evidence="1" id="KW-0472">Membrane</keyword>
<evidence type="ECO:0000313" key="2">
    <source>
        <dbReference type="EMBL" id="RAJ92971.1"/>
    </source>
</evidence>
<evidence type="ECO:0000256" key="1">
    <source>
        <dbReference type="SAM" id="Phobius"/>
    </source>
</evidence>
<protein>
    <submittedName>
        <fullName evidence="2">Uncharacterized protein</fullName>
    </submittedName>
</protein>
<reference evidence="2 4" key="2">
    <citation type="submission" date="2018-06" db="EMBL/GenBank/DDBJ databases">
        <title>Genomic Encyclopedia of Type Strains, Phase III (KMG-III): the genomes of soil and plant-associated and newly described type strains.</title>
        <authorList>
            <person name="Whitman W."/>
        </authorList>
    </citation>
    <scope>NUCLEOTIDE SEQUENCE [LARGE SCALE GENOMIC DNA]</scope>
    <source>
        <strain evidence="2 4">CGMCC 1.15366</strain>
    </source>
</reference>
<name>A0A327WMQ6_9GAMM</name>
<proteinExistence type="predicted"/>
<evidence type="ECO:0000313" key="5">
    <source>
        <dbReference type="Proteomes" id="UP000287865"/>
    </source>
</evidence>
<evidence type="ECO:0000313" key="4">
    <source>
        <dbReference type="Proteomes" id="UP000249203"/>
    </source>
</evidence>
<dbReference type="EMBL" id="PIPK01000020">
    <property type="protein sequence ID" value="RUO18461.1"/>
    <property type="molecule type" value="Genomic_DNA"/>
</dbReference>
<keyword evidence="1" id="KW-1133">Transmembrane helix</keyword>
<dbReference type="Proteomes" id="UP000249203">
    <property type="component" value="Unassembled WGS sequence"/>
</dbReference>
<keyword evidence="1" id="KW-0812">Transmembrane</keyword>
<comment type="caution">
    <text evidence="2">The sequence shown here is derived from an EMBL/GenBank/DDBJ whole genome shotgun (WGS) entry which is preliminary data.</text>
</comment>
<dbReference type="EMBL" id="QLMD01000021">
    <property type="protein sequence ID" value="RAJ92971.1"/>
    <property type="molecule type" value="Genomic_DNA"/>
</dbReference>
<dbReference type="OrthoDB" id="6396603at2"/>
<evidence type="ECO:0000313" key="3">
    <source>
        <dbReference type="EMBL" id="RUO18461.1"/>
    </source>
</evidence>